<feature type="compositionally biased region" description="Pro residues" evidence="1">
    <location>
        <begin position="704"/>
        <end position="715"/>
    </location>
</feature>
<reference evidence="2 3" key="1">
    <citation type="journal article" date="2021" name="Environ. Microbiol.">
        <title>Gene family expansions and transcriptome signatures uncover fungal adaptations to wood decay.</title>
        <authorList>
            <person name="Hage H."/>
            <person name="Miyauchi S."/>
            <person name="Viragh M."/>
            <person name="Drula E."/>
            <person name="Min B."/>
            <person name="Chaduli D."/>
            <person name="Navarro D."/>
            <person name="Favel A."/>
            <person name="Norest M."/>
            <person name="Lesage-Meessen L."/>
            <person name="Balint B."/>
            <person name="Merenyi Z."/>
            <person name="de Eugenio L."/>
            <person name="Morin E."/>
            <person name="Martinez A.T."/>
            <person name="Baldrian P."/>
            <person name="Stursova M."/>
            <person name="Martinez M.J."/>
            <person name="Novotny C."/>
            <person name="Magnuson J.K."/>
            <person name="Spatafora J.W."/>
            <person name="Maurice S."/>
            <person name="Pangilinan J."/>
            <person name="Andreopoulos W."/>
            <person name="LaButti K."/>
            <person name="Hundley H."/>
            <person name="Na H."/>
            <person name="Kuo A."/>
            <person name="Barry K."/>
            <person name="Lipzen A."/>
            <person name="Henrissat B."/>
            <person name="Riley R."/>
            <person name="Ahrendt S."/>
            <person name="Nagy L.G."/>
            <person name="Grigoriev I.V."/>
            <person name="Martin F."/>
            <person name="Rosso M.N."/>
        </authorList>
    </citation>
    <scope>NUCLEOTIDE SEQUENCE [LARGE SCALE GENOMIC DNA]</scope>
    <source>
        <strain evidence="2 3">CIRM-BRFM 1785</strain>
    </source>
</reference>
<feature type="compositionally biased region" description="Low complexity" evidence="1">
    <location>
        <begin position="758"/>
        <end position="770"/>
    </location>
</feature>
<feature type="region of interest" description="Disordered" evidence="1">
    <location>
        <begin position="621"/>
        <end position="740"/>
    </location>
</feature>
<feature type="compositionally biased region" description="Pro residues" evidence="1">
    <location>
        <begin position="1070"/>
        <end position="1085"/>
    </location>
</feature>
<dbReference type="GeneID" id="71999460"/>
<accession>A0ABQ8KNW3</accession>
<feature type="compositionally biased region" description="Low complexity" evidence="1">
    <location>
        <begin position="16"/>
        <end position="35"/>
    </location>
</feature>
<feature type="compositionally biased region" description="Low complexity" evidence="1">
    <location>
        <begin position="825"/>
        <end position="841"/>
    </location>
</feature>
<evidence type="ECO:0000256" key="1">
    <source>
        <dbReference type="SAM" id="MobiDB-lite"/>
    </source>
</evidence>
<keyword evidence="3" id="KW-1185">Reference proteome</keyword>
<evidence type="ECO:0000313" key="3">
    <source>
        <dbReference type="Proteomes" id="UP000814176"/>
    </source>
</evidence>
<feature type="compositionally biased region" description="Low complexity" evidence="1">
    <location>
        <begin position="959"/>
        <end position="975"/>
    </location>
</feature>
<feature type="region of interest" description="Disordered" evidence="1">
    <location>
        <begin position="374"/>
        <end position="480"/>
    </location>
</feature>
<feature type="compositionally biased region" description="Low complexity" evidence="1">
    <location>
        <begin position="1144"/>
        <end position="1158"/>
    </location>
</feature>
<proteinExistence type="predicted"/>
<feature type="compositionally biased region" description="Basic and acidic residues" evidence="1">
    <location>
        <begin position="205"/>
        <end position="222"/>
    </location>
</feature>
<feature type="compositionally biased region" description="Low complexity" evidence="1">
    <location>
        <begin position="902"/>
        <end position="913"/>
    </location>
</feature>
<dbReference type="EMBL" id="JADCUA010000005">
    <property type="protein sequence ID" value="KAH9839888.1"/>
    <property type="molecule type" value="Genomic_DNA"/>
</dbReference>
<dbReference type="RefSeq" id="XP_047781538.1">
    <property type="nucleotide sequence ID" value="XM_047918728.1"/>
</dbReference>
<sequence>MDDLYANAWDEPSQPPLSDFKPSTSSSKSWLSPKLPDAHEEADLAAPSWSTGAGIGWNEPSDSAGFSWGQADTDLAWGASSYDNIPIGKSVATGEEDVLAADPPVVQEEPPPSPASPSPESSPEVREPSPPPPVQEVLATAVPFADAEVLSPPAEHDAFGTFESALAPTEDATLALEENVLNTDAWGSAWASELEQKEAEEAERVDEWEAARQRKAQQDRKIPPSVMAAMLRDCEQFCEEAWPEPKSPDAKDKDEWKNNWRRGIEGVEGLEALVNTFLPPLSLQPPVQFGKAATAKRMAMSVRLTKNMAMSKRSPMAHYLTAKGSTAWEVAVKERKEVIGDDMPAGWRILEKESAGDAAAGTIKEKKPAGRLFSFWGRRESSTTSAHTRSSSQSDARDETSSRSPVVENIGHSRRPSQDSVRSLASGSADKSAPPTRHSSSSPAPSANASTSSLPAAPARSTSYADAPEPQVDTNNAQAPSAVSRFWDRFSRRRSTMGSGSPRNSLALSSDDLEFLAEIPSANDGEDDEEATLKAFESVFNSKPQPSVLPAPLPAPLPPPPSVNTAVRSVAGNVMASLHSPMDSLDSSLGLLDSSAFTAAPAAVVSISNAAPLQPVTAIPVLQPSRPATPPVGLSRRDTRSASPSPLSVERKAIPVQPFFLPSPPSSRSHTPVPAARSALSEPARSQTPPVTQEAVQRASSSKLPPPLLPPPWAPTPTSTSFSVAGGTANPPDTPTSALPLAELYPDAYQAQANKSVASRPASRARMAASLIPPPPTSSQSSGALPPILAPPPAPSRQPSVLPPFNPPPAASRQSTSTPSPFVPSKPFASAKPSALPLASSTDDDDEEFSDFLSSATVPTSSKPLVRSISTSSRSSTPNKTPPSSVGRSGGRAPALAHLRIGSSSRASASGTSALPAKLALLDDGDDFSDFQASPATGQPPSSKPYSDDPFSDFRSFASSQPLRPQPPSSQSTSSFDAVANDSATSDRTFLTPKKDPGFDFLNSYTSSLRTPSPPRPLSKAPPVSSTSSYASAPDSKSVADASMTRVSKAASHLHTLNLMEKAASRPGRWPAPPSPLPHAIPGPINPFSAASVDLLGDDGSPQRPSVTTSHSSPAWMNPFQPASSTNGGSGMGTVQILPPPPLSQSQSLQSTSLGSLQRMGSPPTASHSGTTPAVTPAPAQSTSKTTGLSAQDLMFFEGL</sequence>
<feature type="region of interest" description="Disordered" evidence="1">
    <location>
        <begin position="925"/>
        <end position="1200"/>
    </location>
</feature>
<feature type="compositionally biased region" description="Polar residues" evidence="1">
    <location>
        <begin position="1103"/>
        <end position="1127"/>
    </location>
</feature>
<gene>
    <name evidence="2" type="ORF">C8Q71DRAFT_466917</name>
</gene>
<feature type="compositionally biased region" description="Pro residues" evidence="1">
    <location>
        <begin position="788"/>
        <end position="810"/>
    </location>
</feature>
<organism evidence="2 3">
    <name type="scientific">Rhodofomes roseus</name>
    <dbReference type="NCBI Taxonomy" id="34475"/>
    <lineage>
        <taxon>Eukaryota</taxon>
        <taxon>Fungi</taxon>
        <taxon>Dikarya</taxon>
        <taxon>Basidiomycota</taxon>
        <taxon>Agaricomycotina</taxon>
        <taxon>Agaricomycetes</taxon>
        <taxon>Polyporales</taxon>
        <taxon>Rhodofomes</taxon>
    </lineage>
</organism>
<feature type="compositionally biased region" description="Polar residues" evidence="1">
    <location>
        <begin position="1164"/>
        <end position="1190"/>
    </location>
</feature>
<feature type="compositionally biased region" description="Polar residues" evidence="1">
    <location>
        <begin position="931"/>
        <end position="945"/>
    </location>
</feature>
<feature type="region of interest" description="Disordered" evidence="1">
    <location>
        <begin position="93"/>
        <end position="156"/>
    </location>
</feature>
<feature type="compositionally biased region" description="Low complexity" evidence="1">
    <location>
        <begin position="382"/>
        <end position="394"/>
    </location>
</feature>
<name>A0ABQ8KNW3_9APHY</name>
<feature type="compositionally biased region" description="Low complexity" evidence="1">
    <location>
        <begin position="432"/>
        <end position="463"/>
    </location>
</feature>
<feature type="region of interest" description="Disordered" evidence="1">
    <location>
        <begin position="1"/>
        <end position="69"/>
    </location>
</feature>
<feature type="region of interest" description="Disordered" evidence="1">
    <location>
        <begin position="752"/>
        <end position="913"/>
    </location>
</feature>
<feature type="compositionally biased region" description="Polar residues" evidence="1">
    <location>
        <begin position="684"/>
        <end position="699"/>
    </location>
</feature>
<feature type="region of interest" description="Disordered" evidence="1">
    <location>
        <begin position="197"/>
        <end position="222"/>
    </location>
</feature>
<evidence type="ECO:0000313" key="2">
    <source>
        <dbReference type="EMBL" id="KAH9839888.1"/>
    </source>
</evidence>
<protein>
    <recommendedName>
        <fullName evidence="4">Proteophosphoglycan ppg4</fullName>
    </recommendedName>
</protein>
<dbReference type="Proteomes" id="UP000814176">
    <property type="component" value="Unassembled WGS sequence"/>
</dbReference>
<evidence type="ECO:0008006" key="4">
    <source>
        <dbReference type="Google" id="ProtNLM"/>
    </source>
</evidence>
<feature type="compositionally biased region" description="Low complexity" evidence="1">
    <location>
        <begin position="868"/>
        <end position="885"/>
    </location>
</feature>
<comment type="caution">
    <text evidence="2">The sequence shown here is derived from an EMBL/GenBank/DDBJ whole genome shotgun (WGS) entry which is preliminary data.</text>
</comment>
<feature type="compositionally biased region" description="Low complexity" evidence="1">
    <location>
        <begin position="1018"/>
        <end position="1037"/>
    </location>
</feature>